<keyword evidence="7" id="KW-0805">Transcription regulation</keyword>
<dbReference type="PANTHER" id="PTHR33516:SF2">
    <property type="entry name" value="LEXA REPRESSOR-RELATED"/>
    <property type="match status" value="1"/>
</dbReference>
<evidence type="ECO:0000259" key="14">
    <source>
        <dbReference type="Pfam" id="PF01726"/>
    </source>
</evidence>
<dbReference type="FunFam" id="2.10.109.10:FF:000001">
    <property type="entry name" value="LexA repressor"/>
    <property type="match status" value="1"/>
</dbReference>
<proteinExistence type="inferred from homology"/>
<evidence type="ECO:0000256" key="11">
    <source>
        <dbReference type="ARBA" id="ARBA00023236"/>
    </source>
</evidence>
<dbReference type="InterPro" id="IPR006199">
    <property type="entry name" value="LexA_DNA-bd_dom"/>
</dbReference>
<dbReference type="GO" id="GO:0006508">
    <property type="term" value="P:proteolysis"/>
    <property type="evidence" value="ECO:0007669"/>
    <property type="project" value="InterPro"/>
</dbReference>
<dbReference type="InterPro" id="IPR036388">
    <property type="entry name" value="WH-like_DNA-bd_sf"/>
</dbReference>
<keyword evidence="2" id="KW-0678">Repressor</keyword>
<dbReference type="GO" id="GO:0004252">
    <property type="term" value="F:serine-type endopeptidase activity"/>
    <property type="evidence" value="ECO:0007669"/>
    <property type="project" value="InterPro"/>
</dbReference>
<dbReference type="InterPro" id="IPR006197">
    <property type="entry name" value="Peptidase_S24_LexA"/>
</dbReference>
<feature type="domain" description="LexA repressor DNA-binding" evidence="14">
    <location>
        <begin position="2"/>
        <end position="62"/>
    </location>
</feature>
<keyword evidence="9" id="KW-0804">Transcription</keyword>
<reference evidence="16" key="1">
    <citation type="submission" date="2017-09" db="EMBL/GenBank/DDBJ databases">
        <title>Depth-based differentiation of microbial function through sediment-hosted aquifers and enrichment of novel symbionts in the deep terrestrial subsurface.</title>
        <authorList>
            <person name="Probst A.J."/>
            <person name="Ladd B."/>
            <person name="Jarett J.K."/>
            <person name="Geller-Mcgrath D.E."/>
            <person name="Sieber C.M.K."/>
            <person name="Emerson J.B."/>
            <person name="Anantharaman K."/>
            <person name="Thomas B.C."/>
            <person name="Malmstrom R."/>
            <person name="Stieglmeier M."/>
            <person name="Klingl A."/>
            <person name="Woyke T."/>
            <person name="Ryan C.M."/>
            <person name="Banfield J.F."/>
        </authorList>
    </citation>
    <scope>NUCLEOTIDE SEQUENCE [LARGE SCALE GENOMIC DNA]</scope>
</reference>
<dbReference type="PANTHER" id="PTHR33516">
    <property type="entry name" value="LEXA REPRESSOR"/>
    <property type="match status" value="1"/>
</dbReference>
<name>A0A2H0TLD8_9BACT</name>
<evidence type="ECO:0000313" key="16">
    <source>
        <dbReference type="Proteomes" id="UP000228909"/>
    </source>
</evidence>
<dbReference type="InterPro" id="IPR036390">
    <property type="entry name" value="WH_DNA-bd_sf"/>
</dbReference>
<dbReference type="HAMAP" id="MF_00015">
    <property type="entry name" value="LexA"/>
    <property type="match status" value="1"/>
</dbReference>
<dbReference type="InterPro" id="IPR036286">
    <property type="entry name" value="LexA/Signal_pep-like_sf"/>
</dbReference>
<dbReference type="NCBIfam" id="TIGR00498">
    <property type="entry name" value="lexA"/>
    <property type="match status" value="1"/>
</dbReference>
<dbReference type="GO" id="GO:0009432">
    <property type="term" value="P:SOS response"/>
    <property type="evidence" value="ECO:0007669"/>
    <property type="project" value="UniProtKB-KW"/>
</dbReference>
<dbReference type="Gene3D" id="1.10.10.10">
    <property type="entry name" value="Winged helix-like DNA-binding domain superfamily/Winged helix DNA-binding domain"/>
    <property type="match status" value="1"/>
</dbReference>
<evidence type="ECO:0000256" key="9">
    <source>
        <dbReference type="ARBA" id="ARBA00023163"/>
    </source>
</evidence>
<keyword evidence="3" id="KW-0235">DNA replication</keyword>
<dbReference type="GO" id="GO:0006260">
    <property type="term" value="P:DNA replication"/>
    <property type="evidence" value="ECO:0007669"/>
    <property type="project" value="UniProtKB-KW"/>
</dbReference>
<evidence type="ECO:0000256" key="2">
    <source>
        <dbReference type="ARBA" id="ARBA00022491"/>
    </source>
</evidence>
<dbReference type="Pfam" id="PF01726">
    <property type="entry name" value="LexA_DNA_bind"/>
    <property type="match status" value="1"/>
</dbReference>
<keyword evidence="10" id="KW-0234">DNA repair</keyword>
<dbReference type="GO" id="GO:0006281">
    <property type="term" value="P:DNA repair"/>
    <property type="evidence" value="ECO:0007669"/>
    <property type="project" value="UniProtKB-KW"/>
</dbReference>
<dbReference type="GO" id="GO:0003677">
    <property type="term" value="F:DNA binding"/>
    <property type="evidence" value="ECO:0007669"/>
    <property type="project" value="UniProtKB-KW"/>
</dbReference>
<keyword evidence="8" id="KW-0238">DNA-binding</keyword>
<dbReference type="InterPro" id="IPR050077">
    <property type="entry name" value="LexA_repressor"/>
</dbReference>
<dbReference type="InterPro" id="IPR015927">
    <property type="entry name" value="Peptidase_S24_S26A/B/C"/>
</dbReference>
<dbReference type="SUPFAM" id="SSF51306">
    <property type="entry name" value="LexA/Signal peptidase"/>
    <property type="match status" value="1"/>
</dbReference>
<dbReference type="SUPFAM" id="SSF46785">
    <property type="entry name" value="Winged helix' DNA-binding domain"/>
    <property type="match status" value="1"/>
</dbReference>
<comment type="caution">
    <text evidence="15">The sequence shown here is derived from an EMBL/GenBank/DDBJ whole genome shotgun (WGS) entry which is preliminary data.</text>
</comment>
<evidence type="ECO:0000256" key="3">
    <source>
        <dbReference type="ARBA" id="ARBA00022705"/>
    </source>
</evidence>
<evidence type="ECO:0000256" key="10">
    <source>
        <dbReference type="ARBA" id="ARBA00023204"/>
    </source>
</evidence>
<keyword evidence="11" id="KW-0742">SOS response</keyword>
<keyword evidence="6 12" id="KW-0068">Autocatalytic cleavage</keyword>
<comment type="similarity">
    <text evidence="1 12">Belongs to the peptidase S24 family.</text>
</comment>
<dbReference type="Proteomes" id="UP000228909">
    <property type="component" value="Unassembled WGS sequence"/>
</dbReference>
<evidence type="ECO:0000256" key="12">
    <source>
        <dbReference type="RuleBase" id="RU003991"/>
    </source>
</evidence>
<evidence type="ECO:0000256" key="6">
    <source>
        <dbReference type="ARBA" id="ARBA00022813"/>
    </source>
</evidence>
<evidence type="ECO:0000256" key="5">
    <source>
        <dbReference type="ARBA" id="ARBA00022801"/>
    </source>
</evidence>
<feature type="domain" description="Peptidase S24/S26A/S26B/S26C" evidence="13">
    <location>
        <begin position="79"/>
        <end position="192"/>
    </location>
</feature>
<dbReference type="GO" id="GO:0045892">
    <property type="term" value="P:negative regulation of DNA-templated transcription"/>
    <property type="evidence" value="ECO:0007669"/>
    <property type="project" value="InterPro"/>
</dbReference>
<sequence length="197" mass="22619">MLTKRQKQIFEYIKEYIKENDYAPTLEEIKKYFKLSSISTIHQHIETLWTKGYLKKIENQPRSIELNEKKKQSNLLEIPLLGTIAAGEPIEAIEYPETIKVPKSQLSKSGEHFALRVNGDSMIKEGIFDGDIVVIRKQPDAENGETVVALINNNEVTLKKIYKEKNGFRLQPANPNLKPIFTKELVIQGKVITVIRK</sequence>
<accession>A0A2H0TLD8</accession>
<protein>
    <recommendedName>
        <fullName evidence="17">LexA repressor</fullName>
    </recommendedName>
</protein>
<gene>
    <name evidence="15" type="ORF">COU43_00750</name>
</gene>
<dbReference type="InterPro" id="IPR006200">
    <property type="entry name" value="LexA"/>
</dbReference>
<dbReference type="CDD" id="cd06529">
    <property type="entry name" value="S24_LexA-like"/>
    <property type="match status" value="1"/>
</dbReference>
<keyword evidence="5 12" id="KW-0378">Hydrolase</keyword>
<dbReference type="Pfam" id="PF00717">
    <property type="entry name" value="Peptidase_S24"/>
    <property type="match status" value="1"/>
</dbReference>
<feature type="non-terminal residue" evidence="15">
    <location>
        <position position="197"/>
    </location>
</feature>
<evidence type="ECO:0008006" key="17">
    <source>
        <dbReference type="Google" id="ProtNLM"/>
    </source>
</evidence>
<evidence type="ECO:0000313" key="15">
    <source>
        <dbReference type="EMBL" id="PIR71764.1"/>
    </source>
</evidence>
<organism evidence="15 16">
    <name type="scientific">Candidatus Nealsonbacteria bacterium CG10_big_fil_rev_8_21_14_0_10_37_25</name>
    <dbReference type="NCBI Taxonomy" id="1974711"/>
    <lineage>
        <taxon>Bacteria</taxon>
        <taxon>Candidatus Nealsoniibacteriota</taxon>
    </lineage>
</organism>
<dbReference type="InterPro" id="IPR039418">
    <property type="entry name" value="LexA-like"/>
</dbReference>
<evidence type="ECO:0000256" key="4">
    <source>
        <dbReference type="ARBA" id="ARBA00022763"/>
    </source>
</evidence>
<evidence type="ECO:0000256" key="1">
    <source>
        <dbReference type="ARBA" id="ARBA00007484"/>
    </source>
</evidence>
<dbReference type="PRINTS" id="PR00726">
    <property type="entry name" value="LEXASERPTASE"/>
</dbReference>
<dbReference type="Gene3D" id="2.10.109.10">
    <property type="entry name" value="Umud Fragment, subunit A"/>
    <property type="match status" value="1"/>
</dbReference>
<dbReference type="AlphaFoldDB" id="A0A2H0TLD8"/>
<keyword evidence="4" id="KW-0227">DNA damage</keyword>
<evidence type="ECO:0000256" key="7">
    <source>
        <dbReference type="ARBA" id="ARBA00023015"/>
    </source>
</evidence>
<evidence type="ECO:0000256" key="8">
    <source>
        <dbReference type="ARBA" id="ARBA00023125"/>
    </source>
</evidence>
<evidence type="ECO:0000259" key="13">
    <source>
        <dbReference type="Pfam" id="PF00717"/>
    </source>
</evidence>
<dbReference type="EMBL" id="PFCK01000020">
    <property type="protein sequence ID" value="PIR71764.1"/>
    <property type="molecule type" value="Genomic_DNA"/>
</dbReference>